<dbReference type="EnsemblMetazoa" id="SSS_3758s_mrna">
    <property type="protein sequence ID" value="KAF7488619.1"/>
    <property type="gene ID" value="SSS_3758"/>
</dbReference>
<feature type="domain" description="Glycoprotein hormone subunit beta" evidence="6">
    <location>
        <begin position="117"/>
        <end position="200"/>
    </location>
</feature>
<evidence type="ECO:0000256" key="1">
    <source>
        <dbReference type="ARBA" id="ARBA00004613"/>
    </source>
</evidence>
<evidence type="ECO:0000313" key="9">
    <source>
        <dbReference type="Proteomes" id="UP000070412"/>
    </source>
</evidence>
<dbReference type="CDD" id="cd00069">
    <property type="entry name" value="GHB_like"/>
    <property type="match status" value="1"/>
</dbReference>
<evidence type="ECO:0000313" key="8">
    <source>
        <dbReference type="EnsemblMetazoa" id="KAF7488619.1"/>
    </source>
</evidence>
<reference evidence="7" key="2">
    <citation type="submission" date="2020-01" db="EMBL/GenBank/DDBJ databases">
        <authorList>
            <person name="Korhonen P.K.K."/>
            <person name="Guangxu M.G."/>
            <person name="Wang T.W."/>
            <person name="Stroehlein A.J.S."/>
            <person name="Young N.D."/>
            <person name="Ang C.-S.A."/>
            <person name="Fernando D.W.F."/>
            <person name="Lu H.L."/>
            <person name="Taylor S.T."/>
            <person name="Ehtesham M.E.M."/>
            <person name="Najaraj S.H.N."/>
            <person name="Harsha G.H.G."/>
            <person name="Madugundu A.M."/>
            <person name="Renuse S.R."/>
            <person name="Holt D.H."/>
            <person name="Pandey A.P."/>
            <person name="Papenfuss A.P."/>
            <person name="Gasser R.B.G."/>
            <person name="Fischer K.F."/>
        </authorList>
    </citation>
    <scope>NUCLEOTIDE SEQUENCE</scope>
    <source>
        <strain evidence="7">SSS_KF_BRIS2020</strain>
    </source>
</reference>
<dbReference type="EMBL" id="WVUK01000066">
    <property type="protein sequence ID" value="KAF7488619.1"/>
    <property type="molecule type" value="Genomic_DNA"/>
</dbReference>
<evidence type="ECO:0000259" key="6">
    <source>
        <dbReference type="Pfam" id="PF00007"/>
    </source>
</evidence>
<protein>
    <recommendedName>
        <fullName evidence="6">Glycoprotein hormone subunit beta domain-containing protein</fullName>
    </recommendedName>
</protein>
<dbReference type="InterPro" id="IPR029034">
    <property type="entry name" value="Cystine-knot_cytokine"/>
</dbReference>
<sequence length="205" mass="24283">MRMMMMMMMIDNYNGHTTKRLLEQQQRNRKQRSETETIGIGYVQNGDGNIDQNQRNESIDDGKRTTKYSTIRLPEWRINEKIRRKFLTIQQTLDCHERSFTFKAIQTDPKTGLQCRDYIKLLSCWGRCNSGEISDYRFPYKRSFHYVCIHNFIERKAFKLTDCDPGAPEHLQWYRTVVAKSCVCRQCESSMANCESASIDLNYIE</sequence>
<evidence type="ECO:0000256" key="4">
    <source>
        <dbReference type="ARBA" id="ARBA00023157"/>
    </source>
</evidence>
<keyword evidence="3" id="KW-0964">Secreted</keyword>
<keyword evidence="4" id="KW-1015">Disulfide bond</keyword>
<gene>
    <name evidence="7" type="ORF">SSS_3758</name>
</gene>
<dbReference type="Gene3D" id="2.10.90.10">
    <property type="entry name" value="Cystine-knot cytokines"/>
    <property type="match status" value="1"/>
</dbReference>
<dbReference type="PANTHER" id="PTHR11515">
    <property type="entry name" value="GLYCOPROTEIN HORMONE BETA CHAIN"/>
    <property type="match status" value="1"/>
</dbReference>
<accession>A0A834R076</accession>
<dbReference type="GO" id="GO:0005615">
    <property type="term" value="C:extracellular space"/>
    <property type="evidence" value="ECO:0007669"/>
    <property type="project" value="TreeGrafter"/>
</dbReference>
<dbReference type="OrthoDB" id="10006958at2759"/>
<name>A0A834R076_SARSC</name>
<dbReference type="Proteomes" id="UP000070412">
    <property type="component" value="Unassembled WGS sequence"/>
</dbReference>
<feature type="compositionally biased region" description="Polar residues" evidence="5">
    <location>
        <begin position="46"/>
        <end position="56"/>
    </location>
</feature>
<evidence type="ECO:0000256" key="5">
    <source>
        <dbReference type="SAM" id="MobiDB-lite"/>
    </source>
</evidence>
<dbReference type="Pfam" id="PF00007">
    <property type="entry name" value="Cys_knot"/>
    <property type="match status" value="1"/>
</dbReference>
<proteinExistence type="inferred from homology"/>
<dbReference type="GO" id="GO:0005179">
    <property type="term" value="F:hormone activity"/>
    <property type="evidence" value="ECO:0007669"/>
    <property type="project" value="InterPro"/>
</dbReference>
<dbReference type="AlphaFoldDB" id="A0A834R076"/>
<dbReference type="GO" id="GO:0005737">
    <property type="term" value="C:cytoplasm"/>
    <property type="evidence" value="ECO:0007669"/>
    <property type="project" value="TreeGrafter"/>
</dbReference>
<feature type="region of interest" description="Disordered" evidence="5">
    <location>
        <begin position="24"/>
        <end position="63"/>
    </location>
</feature>
<evidence type="ECO:0000313" key="7">
    <source>
        <dbReference type="EMBL" id="KAF7488619.1"/>
    </source>
</evidence>
<organism evidence="7">
    <name type="scientific">Sarcoptes scabiei</name>
    <name type="common">Itch mite</name>
    <name type="synonym">Acarus scabiei</name>
    <dbReference type="NCBI Taxonomy" id="52283"/>
    <lineage>
        <taxon>Eukaryota</taxon>
        <taxon>Metazoa</taxon>
        <taxon>Ecdysozoa</taxon>
        <taxon>Arthropoda</taxon>
        <taxon>Chelicerata</taxon>
        <taxon>Arachnida</taxon>
        <taxon>Acari</taxon>
        <taxon>Acariformes</taxon>
        <taxon>Sarcoptiformes</taxon>
        <taxon>Astigmata</taxon>
        <taxon>Psoroptidia</taxon>
        <taxon>Sarcoptoidea</taxon>
        <taxon>Sarcoptidae</taxon>
        <taxon>Sarcoptinae</taxon>
        <taxon>Sarcoptes</taxon>
    </lineage>
</organism>
<evidence type="ECO:0000256" key="3">
    <source>
        <dbReference type="ARBA" id="ARBA00022525"/>
    </source>
</evidence>
<evidence type="ECO:0000256" key="2">
    <source>
        <dbReference type="ARBA" id="ARBA00006552"/>
    </source>
</evidence>
<reference evidence="9" key="1">
    <citation type="journal article" date="2020" name="PLoS Negl. Trop. Dis.">
        <title>High-quality nuclear genome for Sarcoptes scabiei-A critical resource for a neglected parasite.</title>
        <authorList>
            <person name="Korhonen P.K."/>
            <person name="Gasser R.B."/>
            <person name="Ma G."/>
            <person name="Wang T."/>
            <person name="Stroehlein A.J."/>
            <person name="Young N.D."/>
            <person name="Ang C.S."/>
            <person name="Fernando D.D."/>
            <person name="Lu H.C."/>
            <person name="Taylor S."/>
            <person name="Reynolds S.L."/>
            <person name="Mofiz E."/>
            <person name="Najaraj S.H."/>
            <person name="Gowda H."/>
            <person name="Madugundu A."/>
            <person name="Renuse S."/>
            <person name="Holt D."/>
            <person name="Pandey A."/>
            <person name="Papenfuss A.T."/>
            <person name="Fischer K."/>
        </authorList>
    </citation>
    <scope>NUCLEOTIDE SEQUENCE [LARGE SCALE GENOMIC DNA]</scope>
</reference>
<dbReference type="GO" id="GO:0007186">
    <property type="term" value="P:G protein-coupled receptor signaling pathway"/>
    <property type="evidence" value="ECO:0007669"/>
    <property type="project" value="TreeGrafter"/>
</dbReference>
<dbReference type="SUPFAM" id="SSF57501">
    <property type="entry name" value="Cystine-knot cytokines"/>
    <property type="match status" value="1"/>
</dbReference>
<dbReference type="PANTHER" id="PTHR11515:SF13">
    <property type="entry name" value="GLYCOPROTEIN HORMONE BETA 5, ISOFORM A"/>
    <property type="match status" value="1"/>
</dbReference>
<dbReference type="InterPro" id="IPR001545">
    <property type="entry name" value="Gonadotropin_bsu"/>
</dbReference>
<reference evidence="8" key="3">
    <citation type="submission" date="2022-06" db="UniProtKB">
        <authorList>
            <consortium name="EnsemblMetazoa"/>
        </authorList>
    </citation>
    <scope>IDENTIFICATION</scope>
</reference>
<keyword evidence="9" id="KW-1185">Reference proteome</keyword>
<comment type="subcellular location">
    <subcellularLocation>
        <location evidence="1">Secreted</location>
    </subcellularLocation>
</comment>
<dbReference type="InterPro" id="IPR006208">
    <property type="entry name" value="Glyco_hormone_CN"/>
</dbReference>
<comment type="similarity">
    <text evidence="2">Belongs to the glycoprotein hormones subunit beta family.</text>
</comment>